<accession>A0A5P5ZGJ7</accession>
<keyword evidence="1" id="KW-0808">Transferase</keyword>
<dbReference type="Pfam" id="PF00132">
    <property type="entry name" value="Hexapep"/>
    <property type="match status" value="1"/>
</dbReference>
<evidence type="ECO:0000313" key="1">
    <source>
        <dbReference type="EMBL" id="QFG50539.1"/>
    </source>
</evidence>
<dbReference type="EMBL" id="CP044496">
    <property type="protein sequence ID" value="QFG50539.1"/>
    <property type="molecule type" value="Genomic_DNA"/>
</dbReference>
<dbReference type="Gene3D" id="2.160.10.10">
    <property type="entry name" value="Hexapeptide repeat proteins"/>
    <property type="match status" value="1"/>
</dbReference>
<dbReference type="GO" id="GO:0016740">
    <property type="term" value="F:transferase activity"/>
    <property type="evidence" value="ECO:0007669"/>
    <property type="project" value="UniProtKB-KW"/>
</dbReference>
<name>A0A5P5ZGJ7_9LACO</name>
<gene>
    <name evidence="1" type="ORF">LA749_00175</name>
</gene>
<dbReference type="RefSeq" id="WP_056970767.1">
    <property type="nucleotide sequence ID" value="NZ_CP044496.1"/>
</dbReference>
<dbReference type="InterPro" id="IPR011004">
    <property type="entry name" value="Trimer_LpxA-like_sf"/>
</dbReference>
<dbReference type="GeneID" id="78211389"/>
<protein>
    <submittedName>
        <fullName evidence="1">Serine acetyltransferase</fullName>
    </submittedName>
</protein>
<proteinExistence type="predicted"/>
<dbReference type="AlphaFoldDB" id="A0A5P5ZGJ7"/>
<dbReference type="Proteomes" id="UP000325393">
    <property type="component" value="Chromosome"/>
</dbReference>
<dbReference type="InterPro" id="IPR001451">
    <property type="entry name" value="Hexapep"/>
</dbReference>
<sequence>MITSFRQYRYYVEQDEQANGGKHRFLYIGDEIKKYLKLMRCREYIYYLNKRKPNAVLKIYDNYLRYRLHKLGVKLVFGIPINCAEPGLRIDHFGFVAINGKAKIGKNCHIYGDITIGQKSPDNDAAPIIGDNVVIGGGARIIGPVKIASNVMIGANAVVTHSFLEEGKNIAGVPAKVIN</sequence>
<reference evidence="1 2" key="1">
    <citation type="submission" date="2019-09" db="EMBL/GenBank/DDBJ databases">
        <title>Genome sequencing of Lactobacillus acetotolerans.</title>
        <authorList>
            <person name="Kim K."/>
        </authorList>
    </citation>
    <scope>NUCLEOTIDE SEQUENCE [LARGE SCALE GENOMIC DNA]</scope>
    <source>
        <strain evidence="1 2">LA749</strain>
    </source>
</reference>
<dbReference type="PANTHER" id="PTHR42811">
    <property type="entry name" value="SERINE ACETYLTRANSFERASE"/>
    <property type="match status" value="1"/>
</dbReference>
<evidence type="ECO:0000313" key="2">
    <source>
        <dbReference type="Proteomes" id="UP000325393"/>
    </source>
</evidence>
<organism evidence="1 2">
    <name type="scientific">Lactobacillus acetotolerans</name>
    <dbReference type="NCBI Taxonomy" id="1600"/>
    <lineage>
        <taxon>Bacteria</taxon>
        <taxon>Bacillati</taxon>
        <taxon>Bacillota</taxon>
        <taxon>Bacilli</taxon>
        <taxon>Lactobacillales</taxon>
        <taxon>Lactobacillaceae</taxon>
        <taxon>Lactobacillus</taxon>
    </lineage>
</organism>
<dbReference type="SUPFAM" id="SSF51161">
    <property type="entry name" value="Trimeric LpxA-like enzymes"/>
    <property type="match status" value="1"/>
</dbReference>